<organism evidence="2 3">
    <name type="scientific">Emericellopsis atlantica</name>
    <dbReference type="NCBI Taxonomy" id="2614577"/>
    <lineage>
        <taxon>Eukaryota</taxon>
        <taxon>Fungi</taxon>
        <taxon>Dikarya</taxon>
        <taxon>Ascomycota</taxon>
        <taxon>Pezizomycotina</taxon>
        <taxon>Sordariomycetes</taxon>
        <taxon>Hypocreomycetidae</taxon>
        <taxon>Hypocreales</taxon>
        <taxon>Bionectriaceae</taxon>
        <taxon>Emericellopsis</taxon>
    </lineage>
</organism>
<keyword evidence="3" id="KW-1185">Reference proteome</keyword>
<evidence type="ECO:0000259" key="1">
    <source>
        <dbReference type="Pfam" id="PF13577"/>
    </source>
</evidence>
<proteinExistence type="predicted"/>
<reference evidence="2" key="1">
    <citation type="journal article" date="2021" name="IMA Fungus">
        <title>Genomic characterization of three marine fungi, including Emericellopsis atlantica sp. nov. with signatures of a generalist lifestyle and marine biomass degradation.</title>
        <authorList>
            <person name="Hagestad O.C."/>
            <person name="Hou L."/>
            <person name="Andersen J.H."/>
            <person name="Hansen E.H."/>
            <person name="Altermark B."/>
            <person name="Li C."/>
            <person name="Kuhnert E."/>
            <person name="Cox R.J."/>
            <person name="Crous P.W."/>
            <person name="Spatafora J.W."/>
            <person name="Lail K."/>
            <person name="Amirebrahimi M."/>
            <person name="Lipzen A."/>
            <person name="Pangilinan J."/>
            <person name="Andreopoulos W."/>
            <person name="Hayes R.D."/>
            <person name="Ng V."/>
            <person name="Grigoriev I.V."/>
            <person name="Jackson S.A."/>
            <person name="Sutton T.D.S."/>
            <person name="Dobson A.D.W."/>
            <person name="Rama T."/>
        </authorList>
    </citation>
    <scope>NUCLEOTIDE SEQUENCE</scope>
    <source>
        <strain evidence="2">TS7</strain>
    </source>
</reference>
<dbReference type="GeneID" id="70297075"/>
<gene>
    <name evidence="2" type="ORF">F5Z01DRAFT_691952</name>
</gene>
<dbReference type="AlphaFoldDB" id="A0A9P7ZGD7"/>
<dbReference type="InterPro" id="IPR032710">
    <property type="entry name" value="NTF2-like_dom_sf"/>
</dbReference>
<protein>
    <recommendedName>
        <fullName evidence="1">SnoaL-like domain-containing protein</fullName>
    </recommendedName>
</protein>
<feature type="domain" description="SnoaL-like" evidence="1">
    <location>
        <begin position="10"/>
        <end position="138"/>
    </location>
</feature>
<dbReference type="RefSeq" id="XP_046115528.1">
    <property type="nucleotide sequence ID" value="XM_046266172.1"/>
</dbReference>
<dbReference type="Pfam" id="PF13577">
    <property type="entry name" value="SnoaL_4"/>
    <property type="match status" value="1"/>
</dbReference>
<dbReference type="Gene3D" id="3.10.450.50">
    <property type="match status" value="1"/>
</dbReference>
<evidence type="ECO:0000313" key="3">
    <source>
        <dbReference type="Proteomes" id="UP000887229"/>
    </source>
</evidence>
<sequence>MSVPVHLTALSPREAVTDALYRAIYGADTNDLDMFNSALTPEIEFDLGGKIMHGAEEVRADIFGLIGPMDTLHAISNVRVHLTDDPTKASLTAYATNQHCRPGEGLDTAAPKYTAGVMYFMDLVKDAGDDLWKIQKWTIKFCWAQGDQSVMKRE</sequence>
<comment type="caution">
    <text evidence="2">The sequence shown here is derived from an EMBL/GenBank/DDBJ whole genome shotgun (WGS) entry which is preliminary data.</text>
</comment>
<evidence type="ECO:0000313" key="2">
    <source>
        <dbReference type="EMBL" id="KAG9251604.1"/>
    </source>
</evidence>
<dbReference type="OrthoDB" id="2148716at2759"/>
<dbReference type="EMBL" id="MU251267">
    <property type="protein sequence ID" value="KAG9251604.1"/>
    <property type="molecule type" value="Genomic_DNA"/>
</dbReference>
<dbReference type="SUPFAM" id="SSF54427">
    <property type="entry name" value="NTF2-like"/>
    <property type="match status" value="1"/>
</dbReference>
<name>A0A9P7ZGD7_9HYPO</name>
<accession>A0A9P7ZGD7</accession>
<dbReference type="InterPro" id="IPR037401">
    <property type="entry name" value="SnoaL-like"/>
</dbReference>
<dbReference type="Proteomes" id="UP000887229">
    <property type="component" value="Unassembled WGS sequence"/>
</dbReference>